<evidence type="ECO:0000313" key="2">
    <source>
        <dbReference type="EMBL" id="CAB3623764.1"/>
    </source>
</evidence>
<reference evidence="2 3" key="1">
    <citation type="submission" date="2020-04" db="EMBL/GenBank/DDBJ databases">
        <authorList>
            <person name="De Canck E."/>
        </authorList>
    </citation>
    <scope>NUCLEOTIDE SEQUENCE [LARGE SCALE GENOMIC DNA]</scope>
    <source>
        <strain evidence="2 3">LMG 26845</strain>
    </source>
</reference>
<organism evidence="2 3">
    <name type="scientific">Achromobacter insuavis</name>
    <dbReference type="NCBI Taxonomy" id="1287735"/>
    <lineage>
        <taxon>Bacteria</taxon>
        <taxon>Pseudomonadati</taxon>
        <taxon>Pseudomonadota</taxon>
        <taxon>Betaproteobacteria</taxon>
        <taxon>Burkholderiales</taxon>
        <taxon>Alcaligenaceae</taxon>
        <taxon>Achromobacter</taxon>
    </lineage>
</organism>
<keyword evidence="3" id="KW-1185">Reference proteome</keyword>
<sequence length="47" mass="5106">MAGILSRKSGRPGAGGYFRPPGDPHHQLSHVPRMKVSTGMLRLARHS</sequence>
<feature type="region of interest" description="Disordered" evidence="1">
    <location>
        <begin position="1"/>
        <end position="47"/>
    </location>
</feature>
<evidence type="ECO:0000256" key="1">
    <source>
        <dbReference type="SAM" id="MobiDB-lite"/>
    </source>
</evidence>
<gene>
    <name evidence="2" type="ORF">LMG26845_00093</name>
</gene>
<protein>
    <submittedName>
        <fullName evidence="2">Uncharacterized protein</fullName>
    </submittedName>
</protein>
<evidence type="ECO:0000313" key="3">
    <source>
        <dbReference type="Proteomes" id="UP000507979"/>
    </source>
</evidence>
<dbReference type="Proteomes" id="UP000507979">
    <property type="component" value="Unassembled WGS sequence"/>
</dbReference>
<name>A0A6J4ZJB8_9BURK</name>
<dbReference type="EMBL" id="CADIJR010000001">
    <property type="protein sequence ID" value="CAB3623764.1"/>
    <property type="molecule type" value="Genomic_DNA"/>
</dbReference>
<accession>A0A6J4ZJB8</accession>
<dbReference type="AlphaFoldDB" id="A0A6J4ZJB8"/>
<proteinExistence type="predicted"/>